<proteinExistence type="predicted"/>
<dbReference type="GeneID" id="77930661"/>
<evidence type="ECO:0000313" key="1">
    <source>
        <dbReference type="EMBL" id="QFP96641.1"/>
    </source>
</evidence>
<keyword evidence="2" id="KW-1185">Reference proteome</keyword>
<accession>A0A5P8DD21</accession>
<evidence type="ECO:0000313" key="2">
    <source>
        <dbReference type="Proteomes" id="UP000326737"/>
    </source>
</evidence>
<gene>
    <name evidence="1" type="primary">25</name>
    <name evidence="1" type="ORF">SEA_DENISE_25</name>
</gene>
<sequence>MTRITRLATDLTGPSVNSLKRLVHAYPADVTPNHRYLASDVALGNIGLWSDRVGTAHFSLTPTSQRVARIQDGRPEVYMAGGGSLTVTVSSTQPITLVMLMKSAVAAPATNAEILAMGGVGLLSINTAGKLIGSGTGAVASTDSVGTTAWRAVTLVVNGASSVVGLDEEETTMSMGTSAGTNLRIGSTSTALQFSVRELVTFSGVLTSAQRKTVRATMKAALT</sequence>
<protein>
    <submittedName>
        <fullName evidence="1">Uncharacterized protein</fullName>
    </submittedName>
</protein>
<dbReference type="EMBL" id="MN428053">
    <property type="protein sequence ID" value="QFP96641.1"/>
    <property type="molecule type" value="Genomic_DNA"/>
</dbReference>
<name>A0A5P8DD21_9CAUD</name>
<dbReference type="KEGG" id="vg:77930661"/>
<reference evidence="1 2" key="1">
    <citation type="submission" date="2019-09" db="EMBL/GenBank/DDBJ databases">
        <authorList>
            <person name="Silva M.P."/>
            <person name="Gonzalez K."/>
            <person name="Koka A.K."/>
            <person name="Cabrera L."/>
            <person name="Cambron D.A."/>
            <person name="Diaz-Ariza A.M."/>
            <person name="Escobar S.L."/>
            <person name="Gali A.E."/>
            <person name="Garcia A."/>
            <person name="Gonzalez K.S."/>
            <person name="Mejia V.A."/>
            <person name="Morales N.J."/>
            <person name="Puente P.E."/>
            <person name="Ramos S.M."/>
            <person name="Rivera A.M."/>
            <person name="Ruas A.M."/>
            <person name="Ruiz E.O."/>
            <person name="Rustin G.O."/>
            <person name="Santana P.N."/>
            <person name="Alonso A."/>
            <person name="Arias E."/>
            <person name="Boaretto D."/>
            <person name="Casey G.B."/>
            <person name="Fernandez S.D."/>
            <person name="Flores B.C."/>
            <person name="Gonzalez C.A."/>
            <person name="Hernandez L.A."/>
            <person name="Lormand T.I."/>
            <person name="Oro J.D."/>
            <person name="Pineiro L."/>
            <person name="Quintana A.E."/>
            <person name="Solorzano G.E."/>
            <person name="Waikel P.A."/>
            <person name="Dougan K.E."/>
            <person name="Rodriguez-Lanetty M."/>
            <person name="Ball S.L."/>
            <person name="Garlena R.A."/>
            <person name="Russell D.A."/>
            <person name="Pope W.H."/>
            <person name="Jacobs-Sera D."/>
            <person name="Hatfull G.F."/>
        </authorList>
    </citation>
    <scope>NUCLEOTIDE SEQUENCE [LARGE SCALE GENOMIC DNA]</scope>
</reference>
<dbReference type="Proteomes" id="UP000326737">
    <property type="component" value="Segment"/>
</dbReference>
<organism evidence="1 2">
    <name type="scientific">Gordonia phage Denise</name>
    <dbReference type="NCBI Taxonomy" id="2652879"/>
    <lineage>
        <taxon>Viruses</taxon>
        <taxon>Duplodnaviria</taxon>
        <taxon>Heunggongvirae</taxon>
        <taxon>Uroviricota</taxon>
        <taxon>Caudoviricetes</taxon>
        <taxon>Denisevirus</taxon>
        <taxon>Denisevirus denise</taxon>
    </lineage>
</organism>
<dbReference type="RefSeq" id="YP_010654808.1">
    <property type="nucleotide sequence ID" value="NC_070816.1"/>
</dbReference>